<evidence type="ECO:0000256" key="6">
    <source>
        <dbReference type="ARBA" id="ARBA00023002"/>
    </source>
</evidence>
<feature type="binding site" description="axial binding residue" evidence="9">
    <location>
        <position position="290"/>
    </location>
    <ligand>
        <name>heme</name>
        <dbReference type="ChEBI" id="CHEBI:30413"/>
    </ligand>
    <ligandPart>
        <name>Fe</name>
        <dbReference type="ChEBI" id="CHEBI:18248"/>
    </ligandPart>
</feature>
<dbReference type="PRINTS" id="PR00385">
    <property type="entry name" value="P450"/>
</dbReference>
<evidence type="ECO:0000256" key="5">
    <source>
        <dbReference type="ARBA" id="ARBA00022723"/>
    </source>
</evidence>
<proteinExistence type="inferred from homology"/>
<sequence length="335" mass="37699">MSDWRVQQEQEALRFLYKLLHSPENLISHIRHTAGSTVVRLTYGYTPKDQDDEYIKTAETAMNHFALGVTPGAFMVDIFPILRYVPWAPFKRTAAKWHDTMLQLFSFPMSFVHDQMHRGTAEPSFVSKWLEEPGPEHEKAIIPAIAASLYVGGVDTTVSVISTFFVAMILYPEAQELAQKEIDQVVGKDRLPTSADRGSLPYIEALYKEVLRWQPLAPIGLPHRFGSEIDDEYNGMRIPANAMVIANVWNMLRDPDVYPNPEIFDPSRFIGENAEPDPEEVAFGFGRWRCPGLAVAQSSVWLSITLALAAYEITPPIGEDGKPTLPSLEYSNDTV</sequence>
<dbReference type="InterPro" id="IPR002401">
    <property type="entry name" value="Cyt_P450_E_grp-I"/>
</dbReference>
<feature type="non-terminal residue" evidence="10">
    <location>
        <position position="1"/>
    </location>
</feature>
<dbReference type="AlphaFoldDB" id="A0A8H3CN56"/>
<evidence type="ECO:0008006" key="12">
    <source>
        <dbReference type="Google" id="ProtNLM"/>
    </source>
</evidence>
<dbReference type="GO" id="GO:0004497">
    <property type="term" value="F:monooxygenase activity"/>
    <property type="evidence" value="ECO:0007669"/>
    <property type="project" value="UniProtKB-KW"/>
</dbReference>
<dbReference type="GO" id="GO:0016705">
    <property type="term" value="F:oxidoreductase activity, acting on paired donors, with incorporation or reduction of molecular oxygen"/>
    <property type="evidence" value="ECO:0007669"/>
    <property type="project" value="InterPro"/>
</dbReference>
<comment type="pathway">
    <text evidence="2">Secondary metabolite biosynthesis.</text>
</comment>
<name>A0A8H3CN56_9AGAM</name>
<gene>
    <name evidence="10" type="ORF">RDB_LOCUS111612</name>
</gene>
<dbReference type="EMBL" id="CAJMWY010002574">
    <property type="protein sequence ID" value="CAE6491145.1"/>
    <property type="molecule type" value="Genomic_DNA"/>
</dbReference>
<dbReference type="InterPro" id="IPR036396">
    <property type="entry name" value="Cyt_P450_sf"/>
</dbReference>
<dbReference type="InterPro" id="IPR001128">
    <property type="entry name" value="Cyt_P450"/>
</dbReference>
<evidence type="ECO:0000256" key="3">
    <source>
        <dbReference type="ARBA" id="ARBA00010617"/>
    </source>
</evidence>
<evidence type="ECO:0000256" key="9">
    <source>
        <dbReference type="PIRSR" id="PIRSR602401-1"/>
    </source>
</evidence>
<evidence type="ECO:0000313" key="10">
    <source>
        <dbReference type="EMBL" id="CAE6491145.1"/>
    </source>
</evidence>
<keyword evidence="6" id="KW-0560">Oxidoreductase</keyword>
<evidence type="ECO:0000256" key="1">
    <source>
        <dbReference type="ARBA" id="ARBA00001971"/>
    </source>
</evidence>
<evidence type="ECO:0000256" key="8">
    <source>
        <dbReference type="ARBA" id="ARBA00023033"/>
    </source>
</evidence>
<evidence type="ECO:0000256" key="4">
    <source>
        <dbReference type="ARBA" id="ARBA00022617"/>
    </source>
</evidence>
<dbReference type="PANTHER" id="PTHR46300">
    <property type="entry name" value="P450, PUTATIVE (EUROFUNG)-RELATED-RELATED"/>
    <property type="match status" value="1"/>
</dbReference>
<keyword evidence="7 9" id="KW-0408">Iron</keyword>
<dbReference type="GO" id="GO:0005506">
    <property type="term" value="F:iron ion binding"/>
    <property type="evidence" value="ECO:0007669"/>
    <property type="project" value="InterPro"/>
</dbReference>
<dbReference type="Pfam" id="PF00067">
    <property type="entry name" value="p450"/>
    <property type="match status" value="1"/>
</dbReference>
<dbReference type="PRINTS" id="PR00463">
    <property type="entry name" value="EP450I"/>
</dbReference>
<dbReference type="Gene3D" id="1.10.630.10">
    <property type="entry name" value="Cytochrome P450"/>
    <property type="match status" value="1"/>
</dbReference>
<dbReference type="SUPFAM" id="SSF48264">
    <property type="entry name" value="Cytochrome P450"/>
    <property type="match status" value="1"/>
</dbReference>
<keyword evidence="4 9" id="KW-0349">Heme</keyword>
<evidence type="ECO:0000313" key="11">
    <source>
        <dbReference type="Proteomes" id="UP000663861"/>
    </source>
</evidence>
<accession>A0A8H3CN56</accession>
<dbReference type="Proteomes" id="UP000663861">
    <property type="component" value="Unassembled WGS sequence"/>
</dbReference>
<organism evidence="10 11">
    <name type="scientific">Rhizoctonia solani</name>
    <dbReference type="NCBI Taxonomy" id="456999"/>
    <lineage>
        <taxon>Eukaryota</taxon>
        <taxon>Fungi</taxon>
        <taxon>Dikarya</taxon>
        <taxon>Basidiomycota</taxon>
        <taxon>Agaricomycotina</taxon>
        <taxon>Agaricomycetes</taxon>
        <taxon>Cantharellales</taxon>
        <taxon>Ceratobasidiaceae</taxon>
        <taxon>Rhizoctonia</taxon>
    </lineage>
</organism>
<dbReference type="InterPro" id="IPR050364">
    <property type="entry name" value="Cytochrome_P450_fung"/>
</dbReference>
<keyword evidence="8" id="KW-0503">Monooxygenase</keyword>
<comment type="similarity">
    <text evidence="3">Belongs to the cytochrome P450 family.</text>
</comment>
<comment type="cofactor">
    <cofactor evidence="1 9">
        <name>heme</name>
        <dbReference type="ChEBI" id="CHEBI:30413"/>
    </cofactor>
</comment>
<reference evidence="10" key="1">
    <citation type="submission" date="2021-01" db="EMBL/GenBank/DDBJ databases">
        <authorList>
            <person name="Kaushik A."/>
        </authorList>
    </citation>
    <scope>NUCLEOTIDE SEQUENCE</scope>
    <source>
        <strain evidence="10">AG4-RS23</strain>
    </source>
</reference>
<dbReference type="GO" id="GO:0020037">
    <property type="term" value="F:heme binding"/>
    <property type="evidence" value="ECO:0007669"/>
    <property type="project" value="InterPro"/>
</dbReference>
<keyword evidence="5 9" id="KW-0479">Metal-binding</keyword>
<evidence type="ECO:0000256" key="2">
    <source>
        <dbReference type="ARBA" id="ARBA00005179"/>
    </source>
</evidence>
<protein>
    <recommendedName>
        <fullName evidence="12">O-methylsterigmatocystin oxidoreductase</fullName>
    </recommendedName>
</protein>
<evidence type="ECO:0000256" key="7">
    <source>
        <dbReference type="ARBA" id="ARBA00023004"/>
    </source>
</evidence>
<dbReference type="PANTHER" id="PTHR46300:SF7">
    <property type="entry name" value="P450, PUTATIVE (EUROFUNG)-RELATED"/>
    <property type="match status" value="1"/>
</dbReference>
<comment type="caution">
    <text evidence="10">The sequence shown here is derived from an EMBL/GenBank/DDBJ whole genome shotgun (WGS) entry which is preliminary data.</text>
</comment>
<dbReference type="CDD" id="cd11065">
    <property type="entry name" value="CYP64-like"/>
    <property type="match status" value="1"/>
</dbReference>